<accession>A0AAE9X4G8</accession>
<name>A0AAE9X4G8_PORGN</name>
<organism evidence="2 3">
    <name type="scientific">Porphyromonas gingivalis</name>
    <name type="common">Bacteroides gingivalis</name>
    <dbReference type="NCBI Taxonomy" id="837"/>
    <lineage>
        <taxon>Bacteria</taxon>
        <taxon>Pseudomonadati</taxon>
        <taxon>Bacteroidota</taxon>
        <taxon>Bacteroidia</taxon>
        <taxon>Bacteroidales</taxon>
        <taxon>Porphyromonadaceae</taxon>
        <taxon>Porphyromonas</taxon>
    </lineage>
</organism>
<dbReference type="RefSeq" id="WP_039416970.1">
    <property type="nucleotide sequence ID" value="NZ_CP007756.1"/>
</dbReference>
<dbReference type="Pfam" id="PF14058">
    <property type="entry name" value="PcfK"/>
    <property type="match status" value="1"/>
</dbReference>
<reference evidence="2" key="1">
    <citation type="submission" date="2023-01" db="EMBL/GenBank/DDBJ databases">
        <title>Phages are important unrecognized players in the ecology of the oral pathogen Porphyromonas gingivalis.</title>
        <authorList>
            <person name="Matrishin C.B."/>
            <person name="Kauffman K.M."/>
        </authorList>
    </citation>
    <scope>NUCLEOTIDE SEQUENCE</scope>
    <source>
        <strain evidence="2">HG1691old</strain>
    </source>
</reference>
<proteinExistence type="predicted"/>
<sequence>MKGSDKFKETIKAYLDKRAETDVLFSFQYSKPEKNIDDCITYILNTVKQSGCNGFSDDEIYSMAVHFFDEDNIDIGNPINAHVVAVVNHVVELTAEEKAQAHREAMQRAQEEAYRKMTQPTKKKAKTTVDATLQPSLFDL</sequence>
<gene>
    <name evidence="2" type="ORF">NY149_06495</name>
</gene>
<evidence type="ECO:0000256" key="1">
    <source>
        <dbReference type="SAM" id="MobiDB-lite"/>
    </source>
</evidence>
<dbReference type="EMBL" id="CP116613">
    <property type="protein sequence ID" value="WCF98174.1"/>
    <property type="molecule type" value="Genomic_DNA"/>
</dbReference>
<protein>
    <submittedName>
        <fullName evidence="2">PcfK-like family protein</fullName>
    </submittedName>
</protein>
<dbReference type="AlphaFoldDB" id="A0AAE9X4G8"/>
<evidence type="ECO:0000313" key="3">
    <source>
        <dbReference type="Proteomes" id="UP001179540"/>
    </source>
</evidence>
<feature type="region of interest" description="Disordered" evidence="1">
    <location>
        <begin position="108"/>
        <end position="128"/>
    </location>
</feature>
<evidence type="ECO:0000313" key="2">
    <source>
        <dbReference type="EMBL" id="WCF98174.1"/>
    </source>
</evidence>
<dbReference type="Proteomes" id="UP001179540">
    <property type="component" value="Chromosome"/>
</dbReference>
<dbReference type="InterPro" id="IPR025624">
    <property type="entry name" value="PcfK"/>
</dbReference>